<reference evidence="5" key="1">
    <citation type="journal article" date="2019" name="Int. J. Syst. Evol. Microbiol.">
        <title>The Global Catalogue of Microorganisms (GCM) 10K type strain sequencing project: providing services to taxonomists for standard genome sequencing and annotation.</title>
        <authorList>
            <consortium name="The Broad Institute Genomics Platform"/>
            <consortium name="The Broad Institute Genome Sequencing Center for Infectious Disease"/>
            <person name="Wu L."/>
            <person name="Ma J."/>
        </authorList>
    </citation>
    <scope>NUCLEOTIDE SEQUENCE [LARGE SCALE GENOMIC DNA]</scope>
    <source>
        <strain evidence="5">JCM 10367</strain>
    </source>
</reference>
<keyword evidence="1" id="KW-0560">Oxidoreductase</keyword>
<dbReference type="InterPro" id="IPR015590">
    <property type="entry name" value="Aldehyde_DH_dom"/>
</dbReference>
<comment type="caution">
    <text evidence="4">The sequence shown here is derived from an EMBL/GenBank/DDBJ whole genome shotgun (WGS) entry which is preliminary data.</text>
</comment>
<evidence type="ECO:0000256" key="1">
    <source>
        <dbReference type="ARBA" id="ARBA00023002"/>
    </source>
</evidence>
<protein>
    <submittedName>
        <fullName evidence="4">Aldehyde dehydrogenase (NADP(+))</fullName>
    </submittedName>
</protein>
<dbReference type="InterPro" id="IPR016161">
    <property type="entry name" value="Ald_DH/histidinol_DH"/>
</dbReference>
<proteinExistence type="predicted"/>
<dbReference type="InterPro" id="IPR016163">
    <property type="entry name" value="Ald_DH_C"/>
</dbReference>
<gene>
    <name evidence="4" type="ORF">GCM10009535_59370</name>
</gene>
<dbReference type="Proteomes" id="UP001500724">
    <property type="component" value="Unassembled WGS sequence"/>
</dbReference>
<dbReference type="Gene3D" id="3.40.605.10">
    <property type="entry name" value="Aldehyde Dehydrogenase, Chain A, domain 1"/>
    <property type="match status" value="1"/>
</dbReference>
<dbReference type="EMBL" id="BAAAGU010000106">
    <property type="protein sequence ID" value="GAA0671772.1"/>
    <property type="molecule type" value="Genomic_DNA"/>
</dbReference>
<name>A0ABP3T3R3_9ACTN</name>
<evidence type="ECO:0000256" key="2">
    <source>
        <dbReference type="SAM" id="MobiDB-lite"/>
    </source>
</evidence>
<dbReference type="Pfam" id="PF00171">
    <property type="entry name" value="Aldedh"/>
    <property type="match status" value="1"/>
</dbReference>
<feature type="region of interest" description="Disordered" evidence="2">
    <location>
        <begin position="477"/>
        <end position="500"/>
    </location>
</feature>
<keyword evidence="5" id="KW-1185">Reference proteome</keyword>
<dbReference type="RefSeq" id="WP_344007663.1">
    <property type="nucleotide sequence ID" value="NZ_BAAAGU010000106.1"/>
</dbReference>
<accession>A0ABP3T3R3</accession>
<evidence type="ECO:0000313" key="4">
    <source>
        <dbReference type="EMBL" id="GAA0671772.1"/>
    </source>
</evidence>
<dbReference type="InterPro" id="IPR016162">
    <property type="entry name" value="Ald_DH_N"/>
</dbReference>
<evidence type="ECO:0000259" key="3">
    <source>
        <dbReference type="Pfam" id="PF00171"/>
    </source>
</evidence>
<dbReference type="Gene3D" id="3.40.309.10">
    <property type="entry name" value="Aldehyde Dehydrogenase, Chain A, domain 2"/>
    <property type="match status" value="1"/>
</dbReference>
<dbReference type="CDD" id="cd07129">
    <property type="entry name" value="ALDH_KGSADH"/>
    <property type="match status" value="1"/>
</dbReference>
<sequence>MTNPHQAGAEPETPAQELETLLARAAEAAPRWAALTPRARAAALAAVADVLDASTGHLVQVAAEETGLGEARLSGEIRRTTGQLRMYGEYAATGAPFGVTIDHADPTAVPPRPELRRYQVPLGPVEVFAGGNFPFAFSVAGTDTASALAAGCPVLVKAHPGHPRTSADTAALVHEALAGAGAPPGTFALFTGRDAGVTVLRDRRVKAAAFTGSVRGGRALFDIAASRPTPIPFHGELGSVNPVVVTPGALAERRAEIASGFAGSLTLGTGQFCTKPGILLLPRDPDAVEAIADEVRSAAAAPMLSPQIAEGLRRRLSEVAGARQTRTLVEPAVTTDGDGRPQARPGLFLVPTVAEFLQDAENLLEECFGPTAVIVQYDTVDEPAQLLDRLEGSLTVTFHTARDGQNAAALGALAEKARAKAGRVLFNSWPTGVAVTRAQHHGGPYPASTSAHTSVGPHAIERFLRPVAYQDAPPELLPPALREDNPLGLVRSVDGTTEQP</sequence>
<dbReference type="PANTHER" id="PTHR43353:SF3">
    <property type="entry name" value="ALDEHYDE DEHYDROGENASE-RELATED"/>
    <property type="match status" value="1"/>
</dbReference>
<dbReference type="PANTHER" id="PTHR43353">
    <property type="entry name" value="SUCCINATE-SEMIALDEHYDE DEHYDROGENASE, MITOCHONDRIAL"/>
    <property type="match status" value="1"/>
</dbReference>
<dbReference type="InterPro" id="IPR050740">
    <property type="entry name" value="Aldehyde_DH_Superfamily"/>
</dbReference>
<dbReference type="SUPFAM" id="SSF53720">
    <property type="entry name" value="ALDH-like"/>
    <property type="match status" value="1"/>
</dbReference>
<dbReference type="InterPro" id="IPR044151">
    <property type="entry name" value="ALDH_KGSADH"/>
</dbReference>
<feature type="domain" description="Aldehyde dehydrogenase" evidence="3">
    <location>
        <begin position="12"/>
        <end position="464"/>
    </location>
</feature>
<organism evidence="4 5">
    <name type="scientific">Streptomyces thermocarboxydovorans</name>
    <dbReference type="NCBI Taxonomy" id="59298"/>
    <lineage>
        <taxon>Bacteria</taxon>
        <taxon>Bacillati</taxon>
        <taxon>Actinomycetota</taxon>
        <taxon>Actinomycetes</taxon>
        <taxon>Kitasatosporales</taxon>
        <taxon>Streptomycetaceae</taxon>
        <taxon>Streptomyces</taxon>
    </lineage>
</organism>
<evidence type="ECO:0000313" key="5">
    <source>
        <dbReference type="Proteomes" id="UP001500724"/>
    </source>
</evidence>